<proteinExistence type="predicted"/>
<name>A0A9P6IIW8_9FUNG</name>
<feature type="non-terminal residue" evidence="2">
    <location>
        <position position="267"/>
    </location>
</feature>
<feature type="compositionally biased region" description="Basic residues" evidence="1">
    <location>
        <begin position="130"/>
        <end position="139"/>
    </location>
</feature>
<gene>
    <name evidence="2" type="ORF">BGZ65_008662</name>
</gene>
<dbReference type="AlphaFoldDB" id="A0A9P6IIW8"/>
<organism evidence="2 3">
    <name type="scientific">Modicella reniformis</name>
    <dbReference type="NCBI Taxonomy" id="1440133"/>
    <lineage>
        <taxon>Eukaryota</taxon>
        <taxon>Fungi</taxon>
        <taxon>Fungi incertae sedis</taxon>
        <taxon>Mucoromycota</taxon>
        <taxon>Mortierellomycotina</taxon>
        <taxon>Mortierellomycetes</taxon>
        <taxon>Mortierellales</taxon>
        <taxon>Mortierellaceae</taxon>
        <taxon>Modicella</taxon>
    </lineage>
</organism>
<dbReference type="Proteomes" id="UP000749646">
    <property type="component" value="Unassembled WGS sequence"/>
</dbReference>
<accession>A0A9P6IIW8</accession>
<comment type="caution">
    <text evidence="2">The sequence shown here is derived from an EMBL/GenBank/DDBJ whole genome shotgun (WGS) entry which is preliminary data.</text>
</comment>
<evidence type="ECO:0000256" key="1">
    <source>
        <dbReference type="SAM" id="MobiDB-lite"/>
    </source>
</evidence>
<dbReference type="EMBL" id="JAAAHW010010659">
    <property type="protein sequence ID" value="KAF9923823.1"/>
    <property type="molecule type" value="Genomic_DNA"/>
</dbReference>
<evidence type="ECO:0000313" key="2">
    <source>
        <dbReference type="EMBL" id="KAF9923823.1"/>
    </source>
</evidence>
<sequence length="267" mass="30633">MEEDYAVCDDEWVYEDCTVHSDDDNYLVLDDELDHGVDELGGNQSVMEDEPDGLECEMMVLDDHDWSGEAHEGSAVKVIEGDEWYGDEYYADVDEGGKMDRESPLMFGPPQERPQLESESSSSDESHQQRAPRRRRRHGQPAPAPVLSDATVETSLARARLRASLFCAVCCRILFEEEAFPLRISVNIHIEENNIDWPCRQYLREPSRLQGNITACKSHKNLGENELNLMNFINRYWGNPLRRVNNGIEVIDEETPEPLRNITWNDS</sequence>
<reference evidence="2" key="1">
    <citation type="journal article" date="2020" name="Fungal Divers.">
        <title>Resolving the Mortierellaceae phylogeny through synthesis of multi-gene phylogenetics and phylogenomics.</title>
        <authorList>
            <person name="Vandepol N."/>
            <person name="Liber J."/>
            <person name="Desiro A."/>
            <person name="Na H."/>
            <person name="Kennedy M."/>
            <person name="Barry K."/>
            <person name="Grigoriev I.V."/>
            <person name="Miller A.N."/>
            <person name="O'Donnell K."/>
            <person name="Stajich J.E."/>
            <person name="Bonito G."/>
        </authorList>
    </citation>
    <scope>NUCLEOTIDE SEQUENCE</scope>
    <source>
        <strain evidence="2">MES-2147</strain>
    </source>
</reference>
<feature type="region of interest" description="Disordered" evidence="1">
    <location>
        <begin position="95"/>
        <end position="148"/>
    </location>
</feature>
<protein>
    <submittedName>
        <fullName evidence="2">Uncharacterized protein</fullName>
    </submittedName>
</protein>
<evidence type="ECO:0000313" key="3">
    <source>
        <dbReference type="Proteomes" id="UP000749646"/>
    </source>
</evidence>
<keyword evidence="3" id="KW-1185">Reference proteome</keyword>